<gene>
    <name evidence="3" type="ORF">BSAL_57970</name>
</gene>
<keyword evidence="1" id="KW-0863">Zinc-finger</keyword>
<feature type="domain" description="C3H1-type" evidence="2">
    <location>
        <begin position="91"/>
        <end position="119"/>
    </location>
</feature>
<dbReference type="InterPro" id="IPR000571">
    <property type="entry name" value="Znf_CCCH"/>
</dbReference>
<reference evidence="4" key="1">
    <citation type="submission" date="2015-09" db="EMBL/GenBank/DDBJ databases">
        <authorList>
            <consortium name="Pathogen Informatics"/>
        </authorList>
    </citation>
    <scope>NUCLEOTIDE SEQUENCE [LARGE SCALE GENOMIC DNA]</scope>
    <source>
        <strain evidence="4">Lake Konstanz</strain>
    </source>
</reference>
<dbReference type="VEuPathDB" id="TriTrypDB:BSAL_57970"/>
<dbReference type="PANTHER" id="PTHR39290:SF6">
    <property type="entry name" value="S-ADENOSYL-L-METHIONINE-DEPENDENT METHYLTRANSFERASES SUPERFAMILY PROTEIN"/>
    <property type="match status" value="1"/>
</dbReference>
<sequence>MLTVPPPNGIVIQPTTGTGLLHDYDSSTGMCNCPGCQLAAFMNSVVYGNQKIASSDVMDELPSASYRGVGGGAPPPAYHATRANGGVPASIRDLKVCPMFEAFGFCMYGRTCLLAHSTTEAPLHVPAPLITQPATLIEAVERLFALGETHSTQSLWECHVCGYSAISEYLVVKVGETYTYRYCPNCTVSCYLPELLHVVELTIDAVGDDYQLYKDMIEVYRSYAPDILKIPITYEAHRIATTLFAWSLVGPQDALTALEGLHQSCPEVDRVVSLGAGTGFVEHVLNRVANHVSSAPAVSGDIQLCRSVAKHITASGRVRDRTIPKTLNVVEWLQSSYDGVVSTSYAGSSKRLAFFAFDEIIRPARYSVSVNYGEPHVLLSMDCTRSALLLCWPPFGSPEEEQSSMGFEALRHYTKQGGRAVIYVGDVSSTGDWRFHSLLAQQYVLCPSYIVRKEVRRWCPQDMGLVYAGCDTIAVYVRRDA</sequence>
<name>A0A0S4IP32_BODSA</name>
<keyword evidence="4" id="KW-1185">Reference proteome</keyword>
<dbReference type="OMA" id="CWPPFGS"/>
<keyword evidence="1" id="KW-0479">Metal-binding</keyword>
<proteinExistence type="predicted"/>
<evidence type="ECO:0000313" key="4">
    <source>
        <dbReference type="Proteomes" id="UP000051952"/>
    </source>
</evidence>
<dbReference type="PANTHER" id="PTHR39290">
    <property type="entry name" value="C3H1-TYPE DOMAIN-CONTAINING PROTEIN-RELATED"/>
    <property type="match status" value="1"/>
</dbReference>
<dbReference type="Proteomes" id="UP000051952">
    <property type="component" value="Unassembled WGS sequence"/>
</dbReference>
<evidence type="ECO:0000259" key="2">
    <source>
        <dbReference type="PROSITE" id="PS50103"/>
    </source>
</evidence>
<dbReference type="GO" id="GO:0008270">
    <property type="term" value="F:zinc ion binding"/>
    <property type="evidence" value="ECO:0007669"/>
    <property type="project" value="UniProtKB-KW"/>
</dbReference>
<dbReference type="EMBL" id="CYKH01000222">
    <property type="protein sequence ID" value="CUE98862.1"/>
    <property type="molecule type" value="Genomic_DNA"/>
</dbReference>
<evidence type="ECO:0000313" key="3">
    <source>
        <dbReference type="EMBL" id="CUE98862.1"/>
    </source>
</evidence>
<dbReference type="PROSITE" id="PS50103">
    <property type="entry name" value="ZF_C3H1"/>
    <property type="match status" value="1"/>
</dbReference>
<dbReference type="OrthoDB" id="269171at2759"/>
<protein>
    <recommendedName>
        <fullName evidence="2">C3H1-type domain-containing protein</fullName>
    </recommendedName>
</protein>
<dbReference type="AlphaFoldDB" id="A0A0S4IP32"/>
<feature type="zinc finger region" description="C3H1-type" evidence="1">
    <location>
        <begin position="91"/>
        <end position="119"/>
    </location>
</feature>
<evidence type="ECO:0000256" key="1">
    <source>
        <dbReference type="PROSITE-ProRule" id="PRU00723"/>
    </source>
</evidence>
<organism evidence="3 4">
    <name type="scientific">Bodo saltans</name>
    <name type="common">Flagellated protozoan</name>
    <dbReference type="NCBI Taxonomy" id="75058"/>
    <lineage>
        <taxon>Eukaryota</taxon>
        <taxon>Discoba</taxon>
        <taxon>Euglenozoa</taxon>
        <taxon>Kinetoplastea</taxon>
        <taxon>Metakinetoplastina</taxon>
        <taxon>Eubodonida</taxon>
        <taxon>Bodonidae</taxon>
        <taxon>Bodo</taxon>
    </lineage>
</organism>
<accession>A0A0S4IP32</accession>
<keyword evidence="1" id="KW-0862">Zinc</keyword>